<protein>
    <submittedName>
        <fullName evidence="1">TraB/GumN family protein</fullName>
    </submittedName>
</protein>
<dbReference type="PANTHER" id="PTHR40590">
    <property type="entry name" value="CYTOPLASMIC PROTEIN-RELATED"/>
    <property type="match status" value="1"/>
</dbReference>
<evidence type="ECO:0000313" key="1">
    <source>
        <dbReference type="EMBL" id="RXJ74713.1"/>
    </source>
</evidence>
<dbReference type="InterPro" id="IPR002816">
    <property type="entry name" value="TraB/PrgY/GumN_fam"/>
</dbReference>
<dbReference type="PANTHER" id="PTHR40590:SF1">
    <property type="entry name" value="CYTOPLASMIC PROTEIN"/>
    <property type="match status" value="1"/>
</dbReference>
<comment type="caution">
    <text evidence="1">The sequence shown here is derived from an EMBL/GenBank/DDBJ whole genome shotgun (WGS) entry which is preliminary data.</text>
</comment>
<sequence>MIWYLLPDVEFLSELSWRQILMKTGKALNHLIKGILSVSLISTAVAVHAESAVWEVSKGDDVVYLGGTIHALPSSAYPLPPAYDAAYQKSQEVIFEVTGLDNPDLTEKVIAHGVYHDGSTLSSKLRDNTKAQLDKAMQGYGMGLSQVDVFKPGMLLSQLTMFEMQKIGADGQGVDAFFENKANSDGKPVSGLETVEEQLTFLSELGKDNEDAFIRKMLEDLPEFEQQMDELMVAWRKGDMKALELVINQDTKENYPALYQNLIVERNNNWMPKIERLFGDDNTEFVLVGAGHLSGDVGLLKQLADKGYNLKQL</sequence>
<proteinExistence type="predicted"/>
<accession>A0A4Q0YV33</accession>
<name>A0A4Q0YV33_9GAMM</name>
<dbReference type="InterPro" id="IPR047111">
    <property type="entry name" value="YbaP-like"/>
</dbReference>
<reference evidence="1 2" key="1">
    <citation type="submission" date="2017-10" db="EMBL/GenBank/DDBJ databases">
        <title>Nyctiphanis sp. nov., isolated from the stomach of the euphausiid Nyctiphanes simplex (Hansen, 1911) in the Gulf of California.</title>
        <authorList>
            <person name="Gomez-Gil B."/>
            <person name="Aguilar-Mendez M."/>
            <person name="Lopez-Cortes A."/>
            <person name="Gomez-Gutierrez J."/>
            <person name="Roque A."/>
            <person name="Lang E."/>
            <person name="Gonzalez-Castillo A."/>
        </authorList>
    </citation>
    <scope>NUCLEOTIDE SEQUENCE [LARGE SCALE GENOMIC DNA]</scope>
    <source>
        <strain evidence="1 2">CAIM 600</strain>
    </source>
</reference>
<keyword evidence="2" id="KW-1185">Reference proteome</keyword>
<evidence type="ECO:0000313" key="2">
    <source>
        <dbReference type="Proteomes" id="UP000290287"/>
    </source>
</evidence>
<organism evidence="1 2">
    <name type="scientific">Veronia nyctiphanis</name>
    <dbReference type="NCBI Taxonomy" id="1278244"/>
    <lineage>
        <taxon>Bacteria</taxon>
        <taxon>Pseudomonadati</taxon>
        <taxon>Pseudomonadota</taxon>
        <taxon>Gammaproteobacteria</taxon>
        <taxon>Vibrionales</taxon>
        <taxon>Vibrionaceae</taxon>
        <taxon>Veronia</taxon>
    </lineage>
</organism>
<dbReference type="CDD" id="cd14789">
    <property type="entry name" value="Tiki"/>
    <property type="match status" value="1"/>
</dbReference>
<dbReference type="EMBL" id="PEIB01000001">
    <property type="protein sequence ID" value="RXJ74713.1"/>
    <property type="molecule type" value="Genomic_DNA"/>
</dbReference>
<dbReference type="Pfam" id="PF01963">
    <property type="entry name" value="TraB_PrgY_gumN"/>
    <property type="match status" value="1"/>
</dbReference>
<dbReference type="Proteomes" id="UP000290287">
    <property type="component" value="Unassembled WGS sequence"/>
</dbReference>
<dbReference type="AlphaFoldDB" id="A0A4Q0YV33"/>
<gene>
    <name evidence="1" type="ORF">CS022_00235</name>
</gene>